<dbReference type="SUPFAM" id="SSF51735">
    <property type="entry name" value="NAD(P)-binding Rossmann-fold domains"/>
    <property type="match status" value="1"/>
</dbReference>
<dbReference type="PROSITE" id="PS00065">
    <property type="entry name" value="D_2_HYDROXYACID_DH_1"/>
    <property type="match status" value="1"/>
</dbReference>
<dbReference type="PANTHER" id="PTHR43333">
    <property type="entry name" value="2-HACID_DH_C DOMAIN-CONTAINING PROTEIN"/>
    <property type="match status" value="1"/>
</dbReference>
<evidence type="ECO:0000259" key="3">
    <source>
        <dbReference type="Pfam" id="PF02826"/>
    </source>
</evidence>
<accession>A0A7Y7YGU1</accession>
<dbReference type="SUPFAM" id="SSF52283">
    <property type="entry name" value="Formate/glycerate dehydrogenase catalytic domain-like"/>
    <property type="match status" value="1"/>
</dbReference>
<comment type="caution">
    <text evidence="4">The sequence shown here is derived from an EMBL/GenBank/DDBJ whole genome shotgun (WGS) entry which is preliminary data.</text>
</comment>
<dbReference type="GO" id="GO:0016616">
    <property type="term" value="F:oxidoreductase activity, acting on the CH-OH group of donors, NAD or NADP as acceptor"/>
    <property type="evidence" value="ECO:0007669"/>
    <property type="project" value="UniProtKB-ARBA"/>
</dbReference>
<dbReference type="InterPro" id="IPR029752">
    <property type="entry name" value="D-isomer_DH_CS1"/>
</dbReference>
<dbReference type="RefSeq" id="WP_177058619.1">
    <property type="nucleotide sequence ID" value="NZ_JACAPS010000020.1"/>
</dbReference>
<keyword evidence="4" id="KW-0670">Pyruvate</keyword>
<reference evidence="4 5" key="1">
    <citation type="submission" date="2020-04" db="EMBL/GenBank/DDBJ databases">
        <title>Molecular characterization of pseudomonads from Agaricus bisporus reveal novel blotch 2 pathogens in Western Europe.</title>
        <authorList>
            <person name="Taparia T."/>
            <person name="Krijger M."/>
            <person name="Haynes E."/>
            <person name="Elpinstone J.G."/>
            <person name="Noble R."/>
            <person name="Van Der Wolf J."/>
        </authorList>
    </citation>
    <scope>NUCLEOTIDE SEQUENCE [LARGE SCALE GENOMIC DNA]</scope>
    <source>
        <strain evidence="4 5">IPO3737</strain>
    </source>
</reference>
<evidence type="ECO:0000313" key="5">
    <source>
        <dbReference type="Proteomes" id="UP000520592"/>
    </source>
</evidence>
<dbReference type="GO" id="GO:0051287">
    <property type="term" value="F:NAD binding"/>
    <property type="evidence" value="ECO:0007669"/>
    <property type="project" value="InterPro"/>
</dbReference>
<feature type="domain" description="D-isomer specific 2-hydroxyacid dehydrogenase NAD-binding" evidence="3">
    <location>
        <begin position="102"/>
        <end position="273"/>
    </location>
</feature>
<organism evidence="4 5">
    <name type="scientific">Pseudomonas gingeri</name>
    <dbReference type="NCBI Taxonomy" id="117681"/>
    <lineage>
        <taxon>Bacteria</taxon>
        <taxon>Pseudomonadati</taxon>
        <taxon>Pseudomonadota</taxon>
        <taxon>Gammaproteobacteria</taxon>
        <taxon>Pseudomonadales</taxon>
        <taxon>Pseudomonadaceae</taxon>
        <taxon>Pseudomonas</taxon>
    </lineage>
</organism>
<gene>
    <name evidence="4" type="ORF">HX876_27910</name>
</gene>
<name>A0A7Y7YGU1_9PSED</name>
<dbReference type="EMBL" id="JACAQD010000040">
    <property type="protein sequence ID" value="NWC36203.1"/>
    <property type="molecule type" value="Genomic_DNA"/>
</dbReference>
<keyword evidence="2" id="KW-0520">NAD</keyword>
<evidence type="ECO:0000313" key="4">
    <source>
        <dbReference type="EMBL" id="NWC36203.1"/>
    </source>
</evidence>
<evidence type="ECO:0000256" key="2">
    <source>
        <dbReference type="ARBA" id="ARBA00023027"/>
    </source>
</evidence>
<dbReference type="InterPro" id="IPR036291">
    <property type="entry name" value="NAD(P)-bd_dom_sf"/>
</dbReference>
<dbReference type="InterPro" id="IPR006140">
    <property type="entry name" value="D-isomer_DH_NAD-bd"/>
</dbReference>
<protein>
    <submittedName>
        <fullName evidence="4">Glyoxylate/hydroxypyruvate reductase A</fullName>
    </submittedName>
</protein>
<dbReference type="AlphaFoldDB" id="A0A7Y7YGU1"/>
<proteinExistence type="predicted"/>
<dbReference type="PANTHER" id="PTHR43333:SF1">
    <property type="entry name" value="D-ISOMER SPECIFIC 2-HYDROXYACID DEHYDROGENASE NAD-BINDING DOMAIN-CONTAINING PROTEIN"/>
    <property type="match status" value="1"/>
</dbReference>
<dbReference type="Pfam" id="PF02826">
    <property type="entry name" value="2-Hacid_dh_C"/>
    <property type="match status" value="1"/>
</dbReference>
<evidence type="ECO:0000256" key="1">
    <source>
        <dbReference type="ARBA" id="ARBA00023002"/>
    </source>
</evidence>
<keyword evidence="1" id="KW-0560">Oxidoreductase</keyword>
<dbReference type="Gene3D" id="3.40.50.720">
    <property type="entry name" value="NAD(P)-binding Rossmann-like Domain"/>
    <property type="match status" value="2"/>
</dbReference>
<dbReference type="CDD" id="cd12164">
    <property type="entry name" value="GDH_like_2"/>
    <property type="match status" value="1"/>
</dbReference>
<dbReference type="Proteomes" id="UP000520592">
    <property type="component" value="Unassembled WGS sequence"/>
</dbReference>
<sequence length="308" mass="34043">MCILYMANPKVSAAWRAAFSRTLPEMDFREWPDIGNPDEVHYLITWEGNPDVINMLPNLRAVYAAGAGVDQFDMSNFPKGLRLIRLVDESMADIMAEYVLFAVLALHRDMLIYRQHQIEKAWDPRAIVPAAKRRVGVMGAGQLGLTTLKKLEALGFQFCAWNRSLKTVPGGQCFVGNAQLGDFLAQCDILVNLLPLTAETSGIFNKDLFRQLPRGAGLVNVGRGAHLVEDDLLDALEDGTLGGAVLDVFTTEPPEQHHPFWTHPRILVTPHIASNVQVEGSVAIIAQNMEREALGMEPLNVVDTARGY</sequence>